<evidence type="ECO:0008006" key="5">
    <source>
        <dbReference type="Google" id="ProtNLM"/>
    </source>
</evidence>
<feature type="compositionally biased region" description="Basic residues" evidence="1">
    <location>
        <begin position="208"/>
        <end position="223"/>
    </location>
</feature>
<comment type="caution">
    <text evidence="3">The sequence shown here is derived from an EMBL/GenBank/DDBJ whole genome shotgun (WGS) entry which is preliminary data.</text>
</comment>
<feature type="transmembrane region" description="Helical" evidence="2">
    <location>
        <begin position="65"/>
        <end position="83"/>
    </location>
</feature>
<evidence type="ECO:0000256" key="2">
    <source>
        <dbReference type="SAM" id="Phobius"/>
    </source>
</evidence>
<keyword evidence="2" id="KW-1133">Transmembrane helix</keyword>
<feature type="region of interest" description="Disordered" evidence="1">
    <location>
        <begin position="113"/>
        <end position="223"/>
    </location>
</feature>
<keyword evidence="4" id="KW-1185">Reference proteome</keyword>
<name>A0ABU6WNC1_9FABA</name>
<keyword evidence="2" id="KW-0812">Transmembrane</keyword>
<dbReference type="Proteomes" id="UP001341840">
    <property type="component" value="Unassembled WGS sequence"/>
</dbReference>
<gene>
    <name evidence="3" type="ORF">PIB30_060566</name>
</gene>
<sequence length="223" mass="24548">METLKKRSTAVSQRLCEAATRRGSFFTVTFYPSPSLQGHNNERSILMPMATSHTIKGRGHSMISITFYTLLTLSVGMSFQVALPAPSVHSFGEALPRFRGGNSGANALVMTDHQQEQTNTNPPPGTGGINAPPKTPNQTPEHRRTEMNDGQEASVTPDRENLDLDGDQAGPETGNSGCRVFMGLGDDQSRQTQEMRHWIRSVEDRLVQKHSRKRGRSRSRSGT</sequence>
<organism evidence="3 4">
    <name type="scientific">Stylosanthes scabra</name>
    <dbReference type="NCBI Taxonomy" id="79078"/>
    <lineage>
        <taxon>Eukaryota</taxon>
        <taxon>Viridiplantae</taxon>
        <taxon>Streptophyta</taxon>
        <taxon>Embryophyta</taxon>
        <taxon>Tracheophyta</taxon>
        <taxon>Spermatophyta</taxon>
        <taxon>Magnoliopsida</taxon>
        <taxon>eudicotyledons</taxon>
        <taxon>Gunneridae</taxon>
        <taxon>Pentapetalae</taxon>
        <taxon>rosids</taxon>
        <taxon>fabids</taxon>
        <taxon>Fabales</taxon>
        <taxon>Fabaceae</taxon>
        <taxon>Papilionoideae</taxon>
        <taxon>50 kb inversion clade</taxon>
        <taxon>dalbergioids sensu lato</taxon>
        <taxon>Dalbergieae</taxon>
        <taxon>Pterocarpus clade</taxon>
        <taxon>Stylosanthes</taxon>
    </lineage>
</organism>
<accession>A0ABU6WNC1</accession>
<evidence type="ECO:0000313" key="3">
    <source>
        <dbReference type="EMBL" id="MED6185795.1"/>
    </source>
</evidence>
<reference evidence="3 4" key="1">
    <citation type="journal article" date="2023" name="Plants (Basel)">
        <title>Bridging the Gap: Combining Genomics and Transcriptomics Approaches to Understand Stylosanthes scabra, an Orphan Legume from the Brazilian Caatinga.</title>
        <authorList>
            <person name="Ferreira-Neto J.R.C."/>
            <person name="da Silva M.D."/>
            <person name="Binneck E."/>
            <person name="de Melo N.F."/>
            <person name="da Silva R.H."/>
            <person name="de Melo A.L.T.M."/>
            <person name="Pandolfi V."/>
            <person name="Bustamante F.O."/>
            <person name="Brasileiro-Vidal A.C."/>
            <person name="Benko-Iseppon A.M."/>
        </authorList>
    </citation>
    <scope>NUCLEOTIDE SEQUENCE [LARGE SCALE GENOMIC DNA]</scope>
    <source>
        <tissue evidence="3">Leaves</tissue>
    </source>
</reference>
<evidence type="ECO:0000256" key="1">
    <source>
        <dbReference type="SAM" id="MobiDB-lite"/>
    </source>
</evidence>
<protein>
    <recommendedName>
        <fullName evidence="5">Transmembrane protein</fullName>
    </recommendedName>
</protein>
<keyword evidence="2" id="KW-0472">Membrane</keyword>
<proteinExistence type="predicted"/>
<evidence type="ECO:0000313" key="4">
    <source>
        <dbReference type="Proteomes" id="UP001341840"/>
    </source>
</evidence>
<feature type="compositionally biased region" description="Basic and acidic residues" evidence="1">
    <location>
        <begin position="187"/>
        <end position="207"/>
    </location>
</feature>
<dbReference type="EMBL" id="JASCZI010181780">
    <property type="protein sequence ID" value="MED6185795.1"/>
    <property type="molecule type" value="Genomic_DNA"/>
</dbReference>